<dbReference type="EMBL" id="PKSM01000072">
    <property type="protein sequence ID" value="POW17834.1"/>
    <property type="molecule type" value="Genomic_DNA"/>
</dbReference>
<dbReference type="GO" id="GO:0000422">
    <property type="term" value="P:autophagy of mitochondrion"/>
    <property type="evidence" value="ECO:0007669"/>
    <property type="project" value="TreeGrafter"/>
</dbReference>
<organism evidence="12 13">
    <name type="scientific">Puccinia striiformis</name>
    <dbReference type="NCBI Taxonomy" id="27350"/>
    <lineage>
        <taxon>Eukaryota</taxon>
        <taxon>Fungi</taxon>
        <taxon>Dikarya</taxon>
        <taxon>Basidiomycota</taxon>
        <taxon>Pucciniomycotina</taxon>
        <taxon>Pucciniomycetes</taxon>
        <taxon>Pucciniales</taxon>
        <taxon>Pucciniaceae</taxon>
        <taxon>Puccinia</taxon>
    </lineage>
</organism>
<reference evidence="12 13" key="1">
    <citation type="submission" date="2017-12" db="EMBL/GenBank/DDBJ databases">
        <title>Gene loss provides genomic basis for host adaptation in cereal stripe rust fungi.</title>
        <authorList>
            <person name="Xia C."/>
        </authorList>
    </citation>
    <scope>NUCLEOTIDE SEQUENCE [LARGE SCALE GENOMIC DNA]</scope>
    <source>
        <strain evidence="12 13">93TX-2</strain>
    </source>
</reference>
<keyword evidence="13" id="KW-1185">Reference proteome</keyword>
<dbReference type="VEuPathDB" id="FungiDB:PSHT_06244"/>
<evidence type="ECO:0000256" key="1">
    <source>
        <dbReference type="ARBA" id="ARBA00004496"/>
    </source>
</evidence>
<accession>A0A2S4W7T3</accession>
<keyword evidence="6" id="KW-0833">Ubl conjugation pathway</keyword>
<feature type="compositionally biased region" description="Polar residues" evidence="11">
    <location>
        <begin position="339"/>
        <end position="351"/>
    </location>
</feature>
<dbReference type="Proteomes" id="UP000238274">
    <property type="component" value="Unassembled WGS sequence"/>
</dbReference>
<keyword evidence="4" id="KW-0813">Transport</keyword>
<evidence type="ECO:0000256" key="11">
    <source>
        <dbReference type="SAM" id="MobiDB-lite"/>
    </source>
</evidence>
<feature type="region of interest" description="Disordered" evidence="11">
    <location>
        <begin position="319"/>
        <end position="358"/>
    </location>
</feature>
<evidence type="ECO:0000256" key="6">
    <source>
        <dbReference type="ARBA" id="ARBA00022786"/>
    </source>
</evidence>
<dbReference type="Gene3D" id="3.30.1460.50">
    <property type="match status" value="1"/>
</dbReference>
<dbReference type="GO" id="GO:0005829">
    <property type="term" value="C:cytosol"/>
    <property type="evidence" value="ECO:0007669"/>
    <property type="project" value="TreeGrafter"/>
</dbReference>
<comment type="similarity">
    <text evidence="2">Belongs to the ATG3 family.</text>
</comment>
<dbReference type="GO" id="GO:0044804">
    <property type="term" value="P:nucleophagy"/>
    <property type="evidence" value="ECO:0007669"/>
    <property type="project" value="TreeGrafter"/>
</dbReference>
<dbReference type="PANTHER" id="PTHR12866:SF2">
    <property type="entry name" value="UBIQUITIN-LIKE-CONJUGATING ENZYME ATG3"/>
    <property type="match status" value="1"/>
</dbReference>
<dbReference type="GO" id="GO:0000407">
    <property type="term" value="C:phagophore assembly site"/>
    <property type="evidence" value="ECO:0007669"/>
    <property type="project" value="TreeGrafter"/>
</dbReference>
<evidence type="ECO:0000256" key="2">
    <source>
        <dbReference type="ARBA" id="ARBA00007683"/>
    </source>
</evidence>
<dbReference type="InterPro" id="IPR007135">
    <property type="entry name" value="Atg3/Atg10"/>
</dbReference>
<dbReference type="GO" id="GO:0000045">
    <property type="term" value="P:autophagosome assembly"/>
    <property type="evidence" value="ECO:0007669"/>
    <property type="project" value="TreeGrafter"/>
</dbReference>
<keyword evidence="7" id="KW-0653">Protein transport</keyword>
<proteinExistence type="inferred from homology"/>
<sequence length="430" mass="47981">MQSFQQFTQTHFWAVRDYLAPVLRESKFKEHGRITPVKEFVAAGDFLCYKFPTWSWESGDSSKRREFLPENKQYLISRNVACLRRASQMVYTDKDEDAETMMSFAAEGAVGADDEEWAVTHTTRSAQSAAADIGDIPDLEQNVNSLSLTANDGNGGHMDDDLGEAGGVVEAEDDATTIATQAAAAAAQQQAELGQNNPSNLISVRTYDCLITYDKYYQTPRMWLMGYDEHKRPLTPSQTFADISSDYAQKTVTIEPFPHLNGLNLASVHPCKHSSVMKKMIERMDGSFKEAQQKNNNNNNNLSTGSITKKKGWIGGVVKKATSHSGEKSSSKDKKNHAGSATSPNSTSNALSPDPQEPEIEGLRVDQYLLVFLKFILRSYRLSKSIAQQAFKMRISSISHLSTPSMQSHYQSSYLPLFISRLLFLRNKKK</sequence>
<dbReference type="VEuPathDB" id="FungiDB:PSTT_09157"/>
<evidence type="ECO:0000256" key="10">
    <source>
        <dbReference type="ARBA" id="ARBA00033139"/>
    </source>
</evidence>
<keyword evidence="5" id="KW-0963">Cytoplasm</keyword>
<dbReference type="Pfam" id="PF03987">
    <property type="entry name" value="Autophagy_act_C"/>
    <property type="match status" value="1"/>
</dbReference>
<reference evidence="13" key="2">
    <citation type="journal article" date="2018" name="BMC Genomics">
        <title>Genomic insights into host adaptation between the wheat stripe rust pathogen (Puccinia striiformis f. sp. tritici) and the barley stripe rust pathogen (Puccinia striiformis f. sp. hordei).</title>
        <authorList>
            <person name="Xia C."/>
            <person name="Wang M."/>
            <person name="Yin C."/>
            <person name="Cornejo O.E."/>
            <person name="Hulbert S.H."/>
            <person name="Chen X."/>
        </authorList>
    </citation>
    <scope>NUCLEOTIDE SEQUENCE [LARGE SCALE GENOMIC DNA]</scope>
    <source>
        <strain evidence="13">93TX-2</strain>
    </source>
</reference>
<evidence type="ECO:0000256" key="8">
    <source>
        <dbReference type="ARBA" id="ARBA00023006"/>
    </source>
</evidence>
<reference evidence="13" key="3">
    <citation type="journal article" date="2018" name="Mol. Plant Microbe Interact.">
        <title>Genome sequence resources for the wheat stripe rust pathogen (Puccinia striiformis f. sp. tritici) and the barley stripe rust pathogen (Puccinia striiformis f. sp. hordei).</title>
        <authorList>
            <person name="Xia C."/>
            <person name="Wang M."/>
            <person name="Yin C."/>
            <person name="Cornejo O.E."/>
            <person name="Hulbert S.H."/>
            <person name="Chen X."/>
        </authorList>
    </citation>
    <scope>NUCLEOTIDE SEQUENCE [LARGE SCALE GENOMIC DNA]</scope>
    <source>
        <strain evidence="13">93TX-2</strain>
    </source>
</reference>
<comment type="subcellular location">
    <subcellularLocation>
        <location evidence="1">Cytoplasm</location>
    </subcellularLocation>
</comment>
<keyword evidence="8" id="KW-0072">Autophagy</keyword>
<evidence type="ECO:0000256" key="3">
    <source>
        <dbReference type="ARBA" id="ARBA00018067"/>
    </source>
</evidence>
<dbReference type="GO" id="GO:0015031">
    <property type="term" value="P:protein transport"/>
    <property type="evidence" value="ECO:0007669"/>
    <property type="project" value="UniProtKB-KW"/>
</dbReference>
<dbReference type="GO" id="GO:0061723">
    <property type="term" value="P:glycophagy"/>
    <property type="evidence" value="ECO:0007669"/>
    <property type="project" value="TreeGrafter"/>
</dbReference>
<evidence type="ECO:0000256" key="9">
    <source>
        <dbReference type="ARBA" id="ARBA00032144"/>
    </source>
</evidence>
<evidence type="ECO:0000256" key="5">
    <source>
        <dbReference type="ARBA" id="ARBA00022490"/>
    </source>
</evidence>
<name>A0A2S4W7T3_9BASI</name>
<dbReference type="GO" id="GO:0019776">
    <property type="term" value="F:Atg8-family ligase activity"/>
    <property type="evidence" value="ECO:0007669"/>
    <property type="project" value="TreeGrafter"/>
</dbReference>
<dbReference type="AlphaFoldDB" id="A0A2S4W7T3"/>
<evidence type="ECO:0000256" key="7">
    <source>
        <dbReference type="ARBA" id="ARBA00022927"/>
    </source>
</evidence>
<evidence type="ECO:0000313" key="12">
    <source>
        <dbReference type="EMBL" id="POW17834.1"/>
    </source>
</evidence>
<gene>
    <name evidence="12" type="ORF">PSHT_06244</name>
</gene>
<protein>
    <recommendedName>
        <fullName evidence="3">Autophagy-related protein 3</fullName>
    </recommendedName>
    <alternativeName>
        <fullName evidence="9 10">Autophagy-related E2-like conjugation enzyme ATG3</fullName>
    </alternativeName>
</protein>
<comment type="caution">
    <text evidence="12">The sequence shown here is derived from an EMBL/GenBank/DDBJ whole genome shotgun (WGS) entry which is preliminary data.</text>
</comment>
<evidence type="ECO:0000313" key="13">
    <source>
        <dbReference type="Proteomes" id="UP000238274"/>
    </source>
</evidence>
<dbReference type="OrthoDB" id="1584384at2759"/>
<evidence type="ECO:0000256" key="4">
    <source>
        <dbReference type="ARBA" id="ARBA00022448"/>
    </source>
</evidence>
<dbReference type="PANTHER" id="PTHR12866">
    <property type="entry name" value="UBIQUITIN-LIKE-CONJUGATING ENZYME ATG3"/>
    <property type="match status" value="1"/>
</dbReference>